<dbReference type="GO" id="GO:0009306">
    <property type="term" value="P:protein secretion"/>
    <property type="evidence" value="ECO:0007669"/>
    <property type="project" value="InterPro"/>
</dbReference>
<dbReference type="InterPro" id="IPR005644">
    <property type="entry name" value="NolW-like"/>
</dbReference>
<keyword evidence="2" id="KW-0812">Transmembrane</keyword>
<dbReference type="KEGG" id="amol:AMOL_0166"/>
<dbReference type="Proteomes" id="UP000221222">
    <property type="component" value="Unassembled WGS sequence"/>
</dbReference>
<proteinExistence type="inferred from homology"/>
<evidence type="ECO:0000259" key="9">
    <source>
        <dbReference type="Pfam" id="PF21305"/>
    </source>
</evidence>
<name>A0A2G1DEK9_9BACT</name>
<evidence type="ECO:0000256" key="5">
    <source>
        <dbReference type="RuleBase" id="RU004003"/>
    </source>
</evidence>
<evidence type="ECO:0000256" key="1">
    <source>
        <dbReference type="ARBA" id="ARBA00004370"/>
    </source>
</evidence>
<dbReference type="GO" id="GO:0009279">
    <property type="term" value="C:cell outer membrane"/>
    <property type="evidence" value="ECO:0007669"/>
    <property type="project" value="UniProtKB-SubCell"/>
</dbReference>
<dbReference type="InterPro" id="IPR004846">
    <property type="entry name" value="T2SS/T3SS_dom"/>
</dbReference>
<gene>
    <name evidence="10" type="ORF">AMOL_0166</name>
    <name evidence="11" type="ORF">CPU12_13305</name>
</gene>
<dbReference type="PRINTS" id="PR00811">
    <property type="entry name" value="BCTERIALGSPD"/>
</dbReference>
<keyword evidence="6" id="KW-0813">Transport</keyword>
<sequence length="523" mass="59026">MKICITMLLICISLFSKEKPNVKFENLPLKELIKISSKILNKNILLNSEVKGSVDFYSTKSLKKDQLLVLLKNALNTNGYDLINEKYYYKVVKKDSNLIKSRTIILKNIDVNELYLNLKNMKNEIFKNVNFLKMNTNNSITLIGKENSINTISKYISNIDRNNKKRISKVITLKNSEAKNIVKIINDYLLKNKISNLFVSLDNSSNSLVLIGSNKQIYLIEKLISQLDKDEVQVYLKAKIVEVNRTLLKEVGLKYGLLSGKTNSSGIYTLASNFNSRVSNTFDISDIGLSLPTLKSSLSLAATLSLLQENYALKVVSEPSILCINNKSSSIYVGESISLQTDSTVTTGGNTSYSYERTDIGLKLDVKPRVSQDINKVRLNIKTILEGIKNSSTNNQPDTTKKQINTSVIVKNGESIILGGLIENRKENINQSIPFLSSIPLLGDLFKYKNSQNLQKNLVVVITPYIVPYSKDLTFIRNQLSKLKSIENSFINEIIKKQKQDNEEKRLSGEELHKKRVKEMLGI</sequence>
<organism evidence="11 12">
    <name type="scientific">Malaciobacter molluscorum LMG 25693</name>
    <dbReference type="NCBI Taxonomy" id="870501"/>
    <lineage>
        <taxon>Bacteria</taxon>
        <taxon>Pseudomonadati</taxon>
        <taxon>Campylobacterota</taxon>
        <taxon>Epsilonproteobacteria</taxon>
        <taxon>Campylobacterales</taxon>
        <taxon>Arcobacteraceae</taxon>
        <taxon>Malaciobacter</taxon>
    </lineage>
</organism>
<feature type="domain" description="NolW-like" evidence="8">
    <location>
        <begin position="169"/>
        <end position="231"/>
    </location>
</feature>
<dbReference type="InterPro" id="IPR004845">
    <property type="entry name" value="T2SS_GspD_CS"/>
</dbReference>
<dbReference type="InterPro" id="IPR001775">
    <property type="entry name" value="GspD/PilQ"/>
</dbReference>
<keyword evidence="4" id="KW-0472">Membrane</keyword>
<keyword evidence="3" id="KW-0732">Signal</keyword>
<dbReference type="PROSITE" id="PS00875">
    <property type="entry name" value="T2SP_D"/>
    <property type="match status" value="1"/>
</dbReference>
<dbReference type="Proteomes" id="UP000262712">
    <property type="component" value="Chromosome"/>
</dbReference>
<dbReference type="Pfam" id="PF03958">
    <property type="entry name" value="Secretin_N"/>
    <property type="match status" value="1"/>
</dbReference>
<evidence type="ECO:0000313" key="11">
    <source>
        <dbReference type="EMBL" id="PHO16894.1"/>
    </source>
</evidence>
<reference evidence="10 13" key="2">
    <citation type="submission" date="2018-08" db="EMBL/GenBank/DDBJ databases">
        <title>Complete genome of the Arcobacter molluscorum type strain LMG 25693.</title>
        <authorList>
            <person name="Miller W.G."/>
            <person name="Yee E."/>
            <person name="Bono J.L."/>
        </authorList>
    </citation>
    <scope>NUCLEOTIDE SEQUENCE [LARGE SCALE GENOMIC DNA]</scope>
    <source>
        <strain evidence="10 13">CECT 7696</strain>
    </source>
</reference>
<dbReference type="Pfam" id="PF00263">
    <property type="entry name" value="Secretin"/>
    <property type="match status" value="1"/>
</dbReference>
<dbReference type="AlphaFoldDB" id="A0A2G1DEK9"/>
<evidence type="ECO:0000313" key="10">
    <source>
        <dbReference type="EMBL" id="AXX91202.1"/>
    </source>
</evidence>
<evidence type="ECO:0000259" key="8">
    <source>
        <dbReference type="Pfam" id="PF03958"/>
    </source>
</evidence>
<dbReference type="PANTHER" id="PTHR30332">
    <property type="entry name" value="PROBABLE GENERAL SECRETION PATHWAY PROTEIN D"/>
    <property type="match status" value="1"/>
</dbReference>
<evidence type="ECO:0000313" key="12">
    <source>
        <dbReference type="Proteomes" id="UP000221222"/>
    </source>
</evidence>
<dbReference type="Gene3D" id="3.55.50.30">
    <property type="match status" value="1"/>
</dbReference>
<dbReference type="GO" id="GO:0015627">
    <property type="term" value="C:type II protein secretion system complex"/>
    <property type="evidence" value="ECO:0007669"/>
    <property type="project" value="TreeGrafter"/>
</dbReference>
<keyword evidence="12" id="KW-1185">Reference proteome</keyword>
<dbReference type="RefSeq" id="WP_099343603.1">
    <property type="nucleotide sequence ID" value="NZ_CP032098.1"/>
</dbReference>
<evidence type="ECO:0000256" key="2">
    <source>
        <dbReference type="ARBA" id="ARBA00022692"/>
    </source>
</evidence>
<reference evidence="11 12" key="1">
    <citation type="submission" date="2017-09" db="EMBL/GenBank/DDBJ databases">
        <title>Arcobacter canalis sp. nov., a new species isolated from a water canal contaminated with urban sewage.</title>
        <authorList>
            <person name="Perez-Cataluna A."/>
            <person name="Salas-Masso N."/>
            <person name="Figueras M.J."/>
        </authorList>
    </citation>
    <scope>NUCLEOTIDE SEQUENCE [LARGE SCALE GENOMIC DNA]</scope>
    <source>
        <strain evidence="11 12">F98-3</strain>
    </source>
</reference>
<dbReference type="InterPro" id="IPR049371">
    <property type="entry name" value="GspD-like_N0"/>
</dbReference>
<dbReference type="InterPro" id="IPR038591">
    <property type="entry name" value="NolW-like_sf"/>
</dbReference>
<evidence type="ECO:0000256" key="4">
    <source>
        <dbReference type="ARBA" id="ARBA00023136"/>
    </source>
</evidence>
<evidence type="ECO:0000313" key="13">
    <source>
        <dbReference type="Proteomes" id="UP000262712"/>
    </source>
</evidence>
<dbReference type="PANTHER" id="PTHR30332:SF24">
    <property type="entry name" value="SECRETIN GSPD-RELATED"/>
    <property type="match status" value="1"/>
</dbReference>
<dbReference type="Gene3D" id="3.30.1370.120">
    <property type="match status" value="1"/>
</dbReference>
<feature type="domain" description="GspD-like N0" evidence="9">
    <location>
        <begin position="23"/>
        <end position="91"/>
    </location>
</feature>
<evidence type="ECO:0000256" key="6">
    <source>
        <dbReference type="RuleBase" id="RU004004"/>
    </source>
</evidence>
<dbReference type="EMBL" id="NXFY01000030">
    <property type="protein sequence ID" value="PHO16894.1"/>
    <property type="molecule type" value="Genomic_DNA"/>
</dbReference>
<protein>
    <submittedName>
        <fullName evidence="11">General secretion pathway protein GspD</fullName>
    </submittedName>
    <submittedName>
        <fullName evidence="10">Type II secretion/transformation system, D protein</fullName>
    </submittedName>
</protein>
<evidence type="ECO:0000256" key="3">
    <source>
        <dbReference type="ARBA" id="ARBA00022729"/>
    </source>
</evidence>
<feature type="domain" description="Type II/III secretion system secretin-like" evidence="7">
    <location>
        <begin position="307"/>
        <end position="467"/>
    </location>
</feature>
<dbReference type="EMBL" id="CP032098">
    <property type="protein sequence ID" value="AXX91202.1"/>
    <property type="molecule type" value="Genomic_DNA"/>
</dbReference>
<dbReference type="PRINTS" id="PR01032">
    <property type="entry name" value="PHAGEIV"/>
</dbReference>
<comment type="subcellular location">
    <subcellularLocation>
        <location evidence="6">Cell outer membrane</location>
    </subcellularLocation>
    <subcellularLocation>
        <location evidence="1">Membrane</location>
    </subcellularLocation>
</comment>
<accession>A0A2G1DEK9</accession>
<evidence type="ECO:0000259" key="7">
    <source>
        <dbReference type="Pfam" id="PF00263"/>
    </source>
</evidence>
<dbReference type="Pfam" id="PF21305">
    <property type="entry name" value="type_II_gspD_N0"/>
    <property type="match status" value="1"/>
</dbReference>
<comment type="similarity">
    <text evidence="5">Belongs to the bacterial secretin family.</text>
</comment>
<dbReference type="InterPro" id="IPR050810">
    <property type="entry name" value="Bact_Secretion_Sys_Channel"/>
</dbReference>